<dbReference type="OrthoDB" id="3485856at2759"/>
<reference evidence="2" key="2">
    <citation type="submission" date="2014-03" db="EMBL/GenBank/DDBJ databases">
        <title>The Genome Annotation of Fusarium oxysporum Cotton.</title>
        <authorList>
            <consortium name="The Broad Institute Genomics Platform"/>
            <person name="Ma L.-J."/>
            <person name="Corby-Kistler H."/>
            <person name="Broz K."/>
            <person name="Gale L.R."/>
            <person name="Jonkers W."/>
            <person name="O'Donnell K."/>
            <person name="Ploetz R."/>
            <person name="Steinberg C."/>
            <person name="Schwartz D.C."/>
            <person name="VanEtten H."/>
            <person name="Zhou S."/>
            <person name="Young S.K."/>
            <person name="Zeng Q."/>
            <person name="Gargeya S."/>
            <person name="Fitzgerald M."/>
            <person name="Abouelleil A."/>
            <person name="Alvarado L."/>
            <person name="Chapman S.B."/>
            <person name="Gainer-Dewar J."/>
            <person name="Goldberg J."/>
            <person name="Griggs A."/>
            <person name="Gujja S."/>
            <person name="Hansen M."/>
            <person name="Howarth C."/>
            <person name="Imamovic A."/>
            <person name="Ireland A."/>
            <person name="Larimer J."/>
            <person name="McCowan C."/>
            <person name="Murphy C."/>
            <person name="Pearson M."/>
            <person name="Poon T.W."/>
            <person name="Priest M."/>
            <person name="Roberts A."/>
            <person name="Saif S."/>
            <person name="Shea T."/>
            <person name="Sykes S."/>
            <person name="Wortman J."/>
            <person name="Nusbaum C."/>
            <person name="Birren B."/>
        </authorList>
    </citation>
    <scope>NUCLEOTIDE SEQUENCE</scope>
    <source>
        <strain evidence="2">25433</strain>
    </source>
</reference>
<dbReference type="AlphaFoldDB" id="X0L653"/>
<dbReference type="Proteomes" id="UP000030701">
    <property type="component" value="Unassembled WGS sequence"/>
</dbReference>
<reference evidence="2" key="1">
    <citation type="submission" date="2011-11" db="EMBL/GenBank/DDBJ databases">
        <title>The Genome Sequence of Fusarium oxysporum Cotton.</title>
        <authorList>
            <consortium name="The Broad Institute Genome Sequencing Platform"/>
            <person name="Ma L.-J."/>
            <person name="Gale L.R."/>
            <person name="Schwartz D.C."/>
            <person name="Zhou S."/>
            <person name="Corby-Kistler H."/>
            <person name="Young S.K."/>
            <person name="Zeng Q."/>
            <person name="Gargeya S."/>
            <person name="Fitzgerald M."/>
            <person name="Haas B."/>
            <person name="Abouelleil A."/>
            <person name="Alvarado L."/>
            <person name="Arachchi H.M."/>
            <person name="Berlin A."/>
            <person name="Brown A."/>
            <person name="Chapman S.B."/>
            <person name="Chen Z."/>
            <person name="Dunbar C."/>
            <person name="Freedman E."/>
            <person name="Gearin G."/>
            <person name="Goldberg J."/>
            <person name="Griggs A."/>
            <person name="Gujja S."/>
            <person name="Heiman D."/>
            <person name="Howarth C."/>
            <person name="Larson L."/>
            <person name="Lui A."/>
            <person name="MacDonald P.J.P."/>
            <person name="Montmayeur A."/>
            <person name="Murphy C."/>
            <person name="Neiman D."/>
            <person name="Pearson M."/>
            <person name="Priest M."/>
            <person name="Roberts A."/>
            <person name="Saif S."/>
            <person name="Shea T."/>
            <person name="Shenoy N."/>
            <person name="Sisk P."/>
            <person name="Stolte C."/>
            <person name="Sykes S."/>
            <person name="Wortman J."/>
            <person name="Nusbaum C."/>
            <person name="Birren B."/>
        </authorList>
    </citation>
    <scope>NUCLEOTIDE SEQUENCE [LARGE SCALE GENOMIC DNA]</scope>
    <source>
        <strain evidence="2">25433</strain>
    </source>
</reference>
<name>X0L653_FUSOX</name>
<gene>
    <name evidence="2" type="ORF">FOTG_15194</name>
</gene>
<feature type="region of interest" description="Disordered" evidence="1">
    <location>
        <begin position="1"/>
        <end position="50"/>
    </location>
</feature>
<organism evidence="2">
    <name type="scientific">Fusarium oxysporum f. sp. vasinfectum 25433</name>
    <dbReference type="NCBI Taxonomy" id="1089449"/>
    <lineage>
        <taxon>Eukaryota</taxon>
        <taxon>Fungi</taxon>
        <taxon>Dikarya</taxon>
        <taxon>Ascomycota</taxon>
        <taxon>Pezizomycotina</taxon>
        <taxon>Sordariomycetes</taxon>
        <taxon>Hypocreomycetidae</taxon>
        <taxon>Hypocreales</taxon>
        <taxon>Nectriaceae</taxon>
        <taxon>Fusarium</taxon>
        <taxon>Fusarium oxysporum species complex</taxon>
    </lineage>
</organism>
<proteinExistence type="predicted"/>
<sequence>MAEHEKPSPDSSPPRAPSLDKSRTASRKVTPTETEAPLPSPPESLERARAGPSVLPQVLVNVLRELNRTAYGQDFYKTVPLSWDEYKSAREVIEDTFRRVDYDPFKGEIMVRMNSPIHDSFALSFNTAILDKLRPLEKGDTATAKFVADIRPMGSSCVSLNNTRRSTDPGDDVDKKVHKGPDLQYCNLNSKYPGIVVEVAYTQQAKKLNKIAKDYIRGSRGKIKAVIGFDINKDKELTISV</sequence>
<protein>
    <submittedName>
        <fullName evidence="2">Uncharacterized protein</fullName>
    </submittedName>
</protein>
<accession>X0L653</accession>
<evidence type="ECO:0000256" key="1">
    <source>
        <dbReference type="SAM" id="MobiDB-lite"/>
    </source>
</evidence>
<dbReference type="EMBL" id="KK035221">
    <property type="protein sequence ID" value="EXM16547.1"/>
    <property type="molecule type" value="Genomic_DNA"/>
</dbReference>
<dbReference type="HOGENOM" id="CLU_044860_2_2_1"/>
<evidence type="ECO:0000313" key="2">
    <source>
        <dbReference type="EMBL" id="EXM16547.1"/>
    </source>
</evidence>